<evidence type="ECO:0000256" key="1">
    <source>
        <dbReference type="ARBA" id="ARBA00010634"/>
    </source>
</evidence>
<keyword evidence="4" id="KW-0449">Lipoprotein</keyword>
<dbReference type="InterPro" id="IPR029058">
    <property type="entry name" value="AB_hydrolase_fold"/>
</dbReference>
<dbReference type="Proteomes" id="UP000600139">
    <property type="component" value="Unassembled WGS sequence"/>
</dbReference>
<organism evidence="4 5">
    <name type="scientific">Luteolibacter yonseiensis</name>
    <dbReference type="NCBI Taxonomy" id="1144680"/>
    <lineage>
        <taxon>Bacteria</taxon>
        <taxon>Pseudomonadati</taxon>
        <taxon>Verrucomicrobiota</taxon>
        <taxon>Verrucomicrobiia</taxon>
        <taxon>Verrucomicrobiales</taxon>
        <taxon>Verrucomicrobiaceae</taxon>
        <taxon>Luteolibacter</taxon>
    </lineage>
</organism>
<comment type="similarity">
    <text evidence="1">Belongs to the MlaA family.</text>
</comment>
<dbReference type="GO" id="GO:0016020">
    <property type="term" value="C:membrane"/>
    <property type="evidence" value="ECO:0007669"/>
    <property type="project" value="InterPro"/>
</dbReference>
<reference evidence="4" key="1">
    <citation type="submission" date="2021-01" db="EMBL/GenBank/DDBJ databases">
        <title>Modified the classification status of verrucomicrobia.</title>
        <authorList>
            <person name="Feng X."/>
        </authorList>
    </citation>
    <scope>NUCLEOTIDE SEQUENCE</scope>
    <source>
        <strain evidence="4">JCM 18052</strain>
    </source>
</reference>
<dbReference type="Gene3D" id="3.40.50.1820">
    <property type="entry name" value="alpha/beta hydrolase"/>
    <property type="match status" value="1"/>
</dbReference>
<evidence type="ECO:0000313" key="4">
    <source>
        <dbReference type="EMBL" id="MBK1815624.1"/>
    </source>
</evidence>
<dbReference type="PRINTS" id="PR01805">
    <property type="entry name" value="VACJLIPOPROT"/>
</dbReference>
<sequence length="632" mass="69632">MIRPSVTRTTPSRLPRHATYVALAAALASCTTTGPAPTSARSDSHGHAPAPEFINDPLEPFNRGMWAANKGILVGVVRPVAKGYRAVVPPPARESINHFRRNLNYPGRLINDTLQGRWSDAGDETVRFLTNTTAGGLGFFDVATKWNIPKTEANFSQTFGTWGWKPSMFLVLPFAGPSDDRNATGYLADSAAEPWNYAGSPYTAIGPVTAFNRLSDKAESAARILKSEDDSYALAKYAWSYAAKDGQPDWRVAGPVDRPTLETLGAVQISLTDPEFGSDGREMSVKIPSTGRRLKFNCWIQPQTAPVVYISPGLSSHRLSLATLWLAEQLYQNGYSVVTTSSVFQPEFMENASSADVPAYPKVDSRDLHVALTEIDRLLAGKYPGRFGKKALVGCSMGGFLSLRIAAGEKQAPDDLVRFDRYVAINPPVNLQYGSQHLDSYTRAPLAWPAAERQARLNNAAHKVAKLITLPPEAGGAPPFEGIETKYLIGLTFRVALRDIVYSSQRRNNMGVLQTPITPWKREESYREIMNFTFSDYFQQFAVPYYQQRGISMAELRREGNLATHTAALRDQKKIRVITNRNDFLLPPDDLSWMNSTFGPSRLTLFPSGGHMGNLSSPPVRDAILGAVRDLK</sequence>
<feature type="compositionally biased region" description="Polar residues" evidence="3">
    <location>
        <begin position="32"/>
        <end position="41"/>
    </location>
</feature>
<protein>
    <submittedName>
        <fullName evidence="4">VacJ family lipoprotein</fullName>
    </submittedName>
</protein>
<dbReference type="PANTHER" id="PTHR30035:SF3">
    <property type="entry name" value="INTERMEMBRANE PHOSPHOLIPID TRANSPORT SYSTEM LIPOPROTEIN MLAA"/>
    <property type="match status" value="1"/>
</dbReference>
<evidence type="ECO:0000313" key="5">
    <source>
        <dbReference type="Proteomes" id="UP000600139"/>
    </source>
</evidence>
<keyword evidence="2" id="KW-0732">Signal</keyword>
<dbReference type="EMBL" id="JAENIK010000009">
    <property type="protein sequence ID" value="MBK1815624.1"/>
    <property type="molecule type" value="Genomic_DNA"/>
</dbReference>
<evidence type="ECO:0000256" key="2">
    <source>
        <dbReference type="ARBA" id="ARBA00022729"/>
    </source>
</evidence>
<keyword evidence="5" id="KW-1185">Reference proteome</keyword>
<gene>
    <name evidence="4" type="ORF">JIN84_08355</name>
</gene>
<accession>A0A934R2G5</accession>
<dbReference type="InterPro" id="IPR007428">
    <property type="entry name" value="MlaA"/>
</dbReference>
<dbReference type="PROSITE" id="PS51257">
    <property type="entry name" value="PROKAR_LIPOPROTEIN"/>
    <property type="match status" value="1"/>
</dbReference>
<dbReference type="PANTHER" id="PTHR30035">
    <property type="entry name" value="LIPOPROTEIN VACJ-RELATED"/>
    <property type="match status" value="1"/>
</dbReference>
<name>A0A934R2G5_9BACT</name>
<dbReference type="AlphaFoldDB" id="A0A934R2G5"/>
<dbReference type="SUPFAM" id="SSF53474">
    <property type="entry name" value="alpha/beta-Hydrolases"/>
    <property type="match status" value="1"/>
</dbReference>
<dbReference type="RefSeq" id="WP_200350584.1">
    <property type="nucleotide sequence ID" value="NZ_BAABHZ010000008.1"/>
</dbReference>
<dbReference type="Pfam" id="PF04333">
    <property type="entry name" value="MlaA"/>
    <property type="match status" value="1"/>
</dbReference>
<comment type="caution">
    <text evidence="4">The sequence shown here is derived from an EMBL/GenBank/DDBJ whole genome shotgun (WGS) entry which is preliminary data.</text>
</comment>
<proteinExistence type="inferred from homology"/>
<feature type="region of interest" description="Disordered" evidence="3">
    <location>
        <begin position="32"/>
        <end position="52"/>
    </location>
</feature>
<evidence type="ECO:0000256" key="3">
    <source>
        <dbReference type="SAM" id="MobiDB-lite"/>
    </source>
</evidence>
<dbReference type="GO" id="GO:0120010">
    <property type="term" value="P:intermembrane phospholipid transfer"/>
    <property type="evidence" value="ECO:0007669"/>
    <property type="project" value="TreeGrafter"/>
</dbReference>